<proteinExistence type="predicted"/>
<evidence type="ECO:0000313" key="2">
    <source>
        <dbReference type="Proteomes" id="UP001732700"/>
    </source>
</evidence>
<sequence length="1045" mass="113078">MIVLMASRIATGSDEAGALLAFRAGLSARGSNVLVSWNSSTSICRWEGVACSRGKRVVGLSLPSYGLTGTLSSATGNLVFLQTLNLTSNWFQGEVPSSIGRLVGLQTLDLSYNSFSGMIPVNLSFCVSLISLRLSNNQLHGRIPGELGNKLTILQRLSFRNNSLTGAIPVSLSNLSSLYQLDLAKNQLVGPIPTQFGKIRGLKFLDLYENNLSGVLPHSIYNLSLLKDFQVEENLLSGTIPADIGSRFPSIEILSFSDNRFSGAIPYSLSNLSALIKLGLAGNHFSGYVPPVFGMFPSLTDLYLNDNKLEADDREGWEFITSLKNCSQLQRLVLGNNSFSGQLPTSITNLSTTLQTLYLGDNKISGAIPFDIGNLVGLNILEMANTSLSGVIPESIGKLENLVELGLYSTGLSGFIPSSLGNLTQLSRLYAYYGNLEGPIPASLGKLKNLFVLDLSTNRLNGSIPREVLKLPSLSFYLDLSYNSLSGPLPTEVGSLGDLNQLILSGNQLSGSIPDSIGNCIVLERLLLDQNSFEGSIPQSLRNIKGLSLLNLTANKLSGSIPDVLGSIKSLQQVYLAHNNLSGLVPTSLQNLTSLSRLDLSFNHLQGEVPKGGVFGNLTHSLIDGNSELCGGIPQLNLALCSMPTAGKSKTQLPKSVMIALTAAGALLFLVLVVALIHLIHKKPSQRQKSQFIITAIEEQYGRISYHELSNGTNGFSEINLLGKGSYGAVYKCILHDEDTATAVKVFNVLQSGSARSFVAECEALRRARHRCLVKIITCCSSINRQGEEFKALVFEFMPNGSLEDWLHQKSKSPTPSNTLSLVQRLDIAVDIMDALDYLHNHCQPPIIHCDLKPSNILLAEDMSARVGDFGISKILPDDTNQTLLNSISFVGLRGSIGYVAPEYGEGYVVSTLGDVYSLGILLLEMLTGRSPTDDMFKDFLDLHKFAVAALPNRAMEIVDPTIWLHEEAKDLGPADVNILRSRREECLVSVIALAVSCSERNPRERTLMRDAAAEMHAIRDAYLSISSSLAGNPEDKKKPPLPVF</sequence>
<dbReference type="Proteomes" id="UP001732700">
    <property type="component" value="Chromosome 1C"/>
</dbReference>
<name>A0ACD5TS39_AVESA</name>
<evidence type="ECO:0000313" key="1">
    <source>
        <dbReference type="EnsemblPlants" id="AVESA.00010b.r2.1CG0115820.1.CDS"/>
    </source>
</evidence>
<organism evidence="1 2">
    <name type="scientific">Avena sativa</name>
    <name type="common">Oat</name>
    <dbReference type="NCBI Taxonomy" id="4498"/>
    <lineage>
        <taxon>Eukaryota</taxon>
        <taxon>Viridiplantae</taxon>
        <taxon>Streptophyta</taxon>
        <taxon>Embryophyta</taxon>
        <taxon>Tracheophyta</taxon>
        <taxon>Spermatophyta</taxon>
        <taxon>Magnoliopsida</taxon>
        <taxon>Liliopsida</taxon>
        <taxon>Poales</taxon>
        <taxon>Poaceae</taxon>
        <taxon>BOP clade</taxon>
        <taxon>Pooideae</taxon>
        <taxon>Poodae</taxon>
        <taxon>Poeae</taxon>
        <taxon>Poeae Chloroplast Group 1 (Aveneae type)</taxon>
        <taxon>Aveninae</taxon>
        <taxon>Avena</taxon>
    </lineage>
</organism>
<accession>A0ACD5TS39</accession>
<protein>
    <submittedName>
        <fullName evidence="1">Uncharacterized protein</fullName>
    </submittedName>
</protein>
<reference evidence="1" key="1">
    <citation type="submission" date="2021-05" db="EMBL/GenBank/DDBJ databases">
        <authorList>
            <person name="Scholz U."/>
            <person name="Mascher M."/>
            <person name="Fiebig A."/>
        </authorList>
    </citation>
    <scope>NUCLEOTIDE SEQUENCE [LARGE SCALE GENOMIC DNA]</scope>
</reference>
<reference evidence="1" key="2">
    <citation type="submission" date="2025-09" db="UniProtKB">
        <authorList>
            <consortium name="EnsemblPlants"/>
        </authorList>
    </citation>
    <scope>IDENTIFICATION</scope>
</reference>
<dbReference type="EnsemblPlants" id="AVESA.00010b.r2.1CG0115820.1">
    <property type="protein sequence ID" value="AVESA.00010b.r2.1CG0115820.1.CDS"/>
    <property type="gene ID" value="AVESA.00010b.r2.1CG0115820"/>
</dbReference>
<keyword evidence="2" id="KW-1185">Reference proteome</keyword>